<gene>
    <name evidence="1" type="ORF">WAE96_09620</name>
</gene>
<accession>A0ABU8ESI1</accession>
<evidence type="ECO:0000313" key="2">
    <source>
        <dbReference type="Proteomes" id="UP001382455"/>
    </source>
</evidence>
<dbReference type="EMBL" id="JBAWKS010000001">
    <property type="protein sequence ID" value="MEI4549934.1"/>
    <property type="molecule type" value="Genomic_DNA"/>
</dbReference>
<organism evidence="1 2">
    <name type="scientific">Pseudoalteromonas spongiae</name>
    <dbReference type="NCBI Taxonomy" id="298657"/>
    <lineage>
        <taxon>Bacteria</taxon>
        <taxon>Pseudomonadati</taxon>
        <taxon>Pseudomonadota</taxon>
        <taxon>Gammaproteobacteria</taxon>
        <taxon>Alteromonadales</taxon>
        <taxon>Pseudoalteromonadaceae</taxon>
        <taxon>Pseudoalteromonas</taxon>
    </lineage>
</organism>
<evidence type="ECO:0008006" key="3">
    <source>
        <dbReference type="Google" id="ProtNLM"/>
    </source>
</evidence>
<reference evidence="1 2" key="1">
    <citation type="submission" date="2023-12" db="EMBL/GenBank/DDBJ databases">
        <title>Friends and Foes: Symbiotic and Algicidal bacterial influence on Karenia brevis blooms.</title>
        <authorList>
            <person name="Fei C."/>
            <person name="Mohamed A.R."/>
            <person name="Booker A."/>
            <person name="Arshad M."/>
            <person name="Klass S."/>
            <person name="Ahn S."/>
            <person name="Gilbert P.M."/>
            <person name="Heil C.A."/>
            <person name="Martinez J.M."/>
            <person name="Amin S.A."/>
        </authorList>
    </citation>
    <scope>NUCLEOTIDE SEQUENCE [LARGE SCALE GENOMIC DNA]</scope>
    <source>
        <strain evidence="1 2">CE15</strain>
    </source>
</reference>
<name>A0ABU8ESI1_9GAMM</name>
<sequence length="284" mass="32872">MNNPPIELLNDFNRHFQTSMFYRPGANKQITGLNRQKLTSIIAVRFGIISPTLVSWLFQTNRHQALEHLNKLVKEGLLVLVKTHRSNDSRIYVPTYSAAKYAEQLTGIQTYFRSKANPQLSFNHNTVMHDLINAFVLLRGIHNWQTDESYTPFWQGFVTEKEFKRITNKDVRNIDGLVQESDGALVAIEVEHSFKNKTTRRQILLKYLSAIKAGYYSKVFLVSHSLDILNDAKRLNNQIIDELTSASNSKYKKDYLSDEDAALLEASIIYRTKFCNEINELFYQ</sequence>
<dbReference type="Proteomes" id="UP001382455">
    <property type="component" value="Unassembled WGS sequence"/>
</dbReference>
<protein>
    <recommendedName>
        <fullName evidence="3">MarR family transcriptional regulator</fullName>
    </recommendedName>
</protein>
<comment type="caution">
    <text evidence="1">The sequence shown here is derived from an EMBL/GenBank/DDBJ whole genome shotgun (WGS) entry which is preliminary data.</text>
</comment>
<proteinExistence type="predicted"/>
<evidence type="ECO:0000313" key="1">
    <source>
        <dbReference type="EMBL" id="MEI4549934.1"/>
    </source>
</evidence>
<keyword evidence="2" id="KW-1185">Reference proteome</keyword>
<dbReference type="RefSeq" id="WP_336435302.1">
    <property type="nucleotide sequence ID" value="NZ_JBAWKS010000001.1"/>
</dbReference>